<dbReference type="Proteomes" id="UP001500191">
    <property type="component" value="Unassembled WGS sequence"/>
</dbReference>
<dbReference type="InterPro" id="IPR029063">
    <property type="entry name" value="SAM-dependent_MTases_sf"/>
</dbReference>
<dbReference type="Pfam" id="PF01555">
    <property type="entry name" value="N6_N4_Mtase"/>
    <property type="match status" value="1"/>
</dbReference>
<dbReference type="EMBL" id="BAAADB010000003">
    <property type="protein sequence ID" value="GAA0497962.1"/>
    <property type="molecule type" value="Genomic_DNA"/>
</dbReference>
<keyword evidence="6" id="KW-1185">Reference proteome</keyword>
<evidence type="ECO:0000256" key="3">
    <source>
        <dbReference type="ARBA" id="ARBA00022691"/>
    </source>
</evidence>
<name>A0ABN1BJA2_9DEIO</name>
<comment type="caution">
    <text evidence="5">The sequence shown here is derived from an EMBL/GenBank/DDBJ whole genome shotgun (WGS) entry which is preliminary data.</text>
</comment>
<proteinExistence type="predicted"/>
<dbReference type="PANTHER" id="PTHR13370">
    <property type="entry name" value="RNA METHYLASE-RELATED"/>
    <property type="match status" value="1"/>
</dbReference>
<feature type="domain" description="DNA methylase N-4/N-6" evidence="4">
    <location>
        <begin position="154"/>
        <end position="489"/>
    </location>
</feature>
<organism evidence="5 6">
    <name type="scientific">Deinococcus depolymerans</name>
    <dbReference type="NCBI Taxonomy" id="392408"/>
    <lineage>
        <taxon>Bacteria</taxon>
        <taxon>Thermotogati</taxon>
        <taxon>Deinococcota</taxon>
        <taxon>Deinococci</taxon>
        <taxon>Deinococcales</taxon>
        <taxon>Deinococcaceae</taxon>
        <taxon>Deinococcus</taxon>
    </lineage>
</organism>
<dbReference type="InterPro" id="IPR002941">
    <property type="entry name" value="DNA_methylase_N4/N6"/>
</dbReference>
<keyword evidence="2" id="KW-0808">Transferase</keyword>
<reference evidence="5 6" key="1">
    <citation type="journal article" date="2019" name="Int. J. Syst. Evol. Microbiol.">
        <title>The Global Catalogue of Microorganisms (GCM) 10K type strain sequencing project: providing services to taxonomists for standard genome sequencing and annotation.</title>
        <authorList>
            <consortium name="The Broad Institute Genomics Platform"/>
            <consortium name="The Broad Institute Genome Sequencing Center for Infectious Disease"/>
            <person name="Wu L."/>
            <person name="Ma J."/>
        </authorList>
    </citation>
    <scope>NUCLEOTIDE SEQUENCE [LARGE SCALE GENOMIC DNA]</scope>
    <source>
        <strain evidence="5 6">JCM 14368</strain>
    </source>
</reference>
<protein>
    <submittedName>
        <fullName evidence="5">Site-specific DNA-methyltransferase</fullName>
    </submittedName>
</protein>
<dbReference type="SUPFAM" id="SSF53335">
    <property type="entry name" value="S-adenosyl-L-methionine-dependent methyltransferases"/>
    <property type="match status" value="1"/>
</dbReference>
<accession>A0ABN1BJA2</accession>
<evidence type="ECO:0000313" key="6">
    <source>
        <dbReference type="Proteomes" id="UP001500191"/>
    </source>
</evidence>
<evidence type="ECO:0000259" key="4">
    <source>
        <dbReference type="Pfam" id="PF01555"/>
    </source>
</evidence>
<dbReference type="PANTHER" id="PTHR13370:SF16">
    <property type="entry name" value="SITE-SPECIFIC DNA-METHYLTRANSFERASE (ADENINE-SPECIFIC)"/>
    <property type="match status" value="1"/>
</dbReference>
<gene>
    <name evidence="5" type="ORF">GCM10008937_01280</name>
</gene>
<dbReference type="RefSeq" id="WP_343754963.1">
    <property type="nucleotide sequence ID" value="NZ_BAAADB010000003.1"/>
</dbReference>
<sequence>MTRKSTPKTVETINHDDTRKNIPTAEMQSVAEKGNPTPITLKYNRNTDLDPQLMWRGKDQQDLQPLTVQASPLYIQEKIHPRALVNDLIRQTQERTEQMPAFMPDLFSDFNGVPEGAKAEFYQHEQHWSNRMILGDSLQVMASLSEREGLRGKVQCIYFDPPYGIKFNSNFQWSTSSRDVKDGNATHITREPEQVKAFRDTWRDGINSYLSYVRDRLIVGRELLNESGSIFIQIGDENVHRVRCLLDEVFGEENFVSLIAYQKTTGATADNMPGTLDYILWFAKNKEYLKFRPIIRLKKPGEDGATKYKKIIFPDGLRGQAGEYGSSGFERGGMIGKLYTDGDLTSQSMGRDKGEGAASWFNVLFEGKKYTPSLQSRWKTNESGMKRLAAAQRIESAKTTIRYVRHFDDFPATQINNLWRDIGGIQSRSDPKVYVVQTATSAIERCILMTTDPGDIVIDPTCGSGTTAYVAEQWGRRWMTVDTSRVALALARARLMGARYPYYLLADSQEGQVKEAEITHSVVKVSSNRKNIRQGFVYERVPHITLKSITNNAEIDVIWEKWQTELESLRAELVALRAKNMEEWEIPREAADAWEEAAVRLHGRILAAKENQKITNKTAQDLSALNALLKRSYTLENLPQQPADSWPADHAAVLAKWWEKRIARQKEIDSSIAAKADSEFLYDRPYVDSKKVRVAGPFTVESLSPHRMLALDANGDLKDPASEPEVQAIQSFTDMILEQLKTAGVQQVDKAARISFDTLKPWPGKYVHAEGRYEEDEGQQRRAAICIGPEFGTMQRKDIVLAAREAADADFDILIVCAFNFEAHATEFNSLGNMPVLKARMNADLHMGGDLKPTGAGNLFVVFGEPDIEIQDVPGKQIRVKVNGVDVFDPAKGEVRSDDVDGIACWFIDTNYDSESFFVRQAYFLGANDPYGALKTTLKAEIDEQAWETLNSDISQPFDKPQTGHIAVKVINHLGDEVMKVFSVS</sequence>
<evidence type="ECO:0000256" key="1">
    <source>
        <dbReference type="ARBA" id="ARBA00022603"/>
    </source>
</evidence>
<dbReference type="Gene3D" id="3.40.50.150">
    <property type="entry name" value="Vaccinia Virus protein VP39"/>
    <property type="match status" value="1"/>
</dbReference>
<keyword evidence="1" id="KW-0489">Methyltransferase</keyword>
<evidence type="ECO:0000313" key="5">
    <source>
        <dbReference type="EMBL" id="GAA0497962.1"/>
    </source>
</evidence>
<keyword evidence="3" id="KW-0949">S-adenosyl-L-methionine</keyword>
<dbReference type="InterPro" id="IPR002295">
    <property type="entry name" value="N4/N6-MTase_EcoPI_Mod-like"/>
</dbReference>
<dbReference type="PRINTS" id="PR00506">
    <property type="entry name" value="D21N6MTFRASE"/>
</dbReference>
<evidence type="ECO:0000256" key="2">
    <source>
        <dbReference type="ARBA" id="ARBA00022679"/>
    </source>
</evidence>